<comment type="pathway">
    <text evidence="1">Pyrimidine metabolism; UMP biosynthesis via salvage pathway; UMP from uridine: step 1/1.</text>
</comment>
<comment type="caution">
    <text evidence="7">The sequence shown here is derived from an EMBL/GenBank/DDBJ whole genome shotgun (WGS) entry which is preliminary data.</text>
</comment>
<dbReference type="NCBIfam" id="NF004018">
    <property type="entry name" value="PRK05480.1"/>
    <property type="match status" value="1"/>
</dbReference>
<dbReference type="PRINTS" id="PR00988">
    <property type="entry name" value="URIDINKINASE"/>
</dbReference>
<dbReference type="AlphaFoldDB" id="A0A1Y5FA86"/>
<evidence type="ECO:0000313" key="7">
    <source>
        <dbReference type="EMBL" id="OUR98600.1"/>
    </source>
</evidence>
<dbReference type="InterPro" id="IPR006083">
    <property type="entry name" value="PRK/URK"/>
</dbReference>
<dbReference type="EC" id="2.7.1.48" evidence="2"/>
<organism evidence="7 8">
    <name type="scientific">Halobacteriovorax marinus</name>
    <dbReference type="NCBI Taxonomy" id="97084"/>
    <lineage>
        <taxon>Bacteria</taxon>
        <taxon>Pseudomonadati</taxon>
        <taxon>Bdellovibrionota</taxon>
        <taxon>Bacteriovoracia</taxon>
        <taxon>Bacteriovoracales</taxon>
        <taxon>Halobacteriovoraceae</taxon>
        <taxon>Halobacteriovorax</taxon>
    </lineage>
</organism>
<dbReference type="Pfam" id="PF00485">
    <property type="entry name" value="PRK"/>
    <property type="match status" value="1"/>
</dbReference>
<dbReference type="InterPro" id="IPR027417">
    <property type="entry name" value="P-loop_NTPase"/>
</dbReference>
<accession>A0A1Y5FA86</accession>
<gene>
    <name evidence="7" type="ORF">A9Q84_04075</name>
</gene>
<evidence type="ECO:0000256" key="3">
    <source>
        <dbReference type="ARBA" id="ARBA00022679"/>
    </source>
</evidence>
<feature type="domain" description="Phosphoribulokinase/uridine kinase" evidence="6">
    <location>
        <begin position="5"/>
        <end position="183"/>
    </location>
</feature>
<dbReference type="CDD" id="cd02023">
    <property type="entry name" value="UMPK"/>
    <property type="match status" value="1"/>
</dbReference>
<keyword evidence="5 7" id="KW-0418">Kinase</keyword>
<dbReference type="EMBL" id="MAAO01000004">
    <property type="protein sequence ID" value="OUR98600.1"/>
    <property type="molecule type" value="Genomic_DNA"/>
</dbReference>
<dbReference type="UniPathway" id="UPA00574">
    <property type="reaction ID" value="UER00637"/>
</dbReference>
<evidence type="ECO:0000256" key="1">
    <source>
        <dbReference type="ARBA" id="ARBA00004690"/>
    </source>
</evidence>
<dbReference type="GO" id="GO:0044206">
    <property type="term" value="P:UMP salvage"/>
    <property type="evidence" value="ECO:0007669"/>
    <property type="project" value="UniProtKB-UniPathway"/>
</dbReference>
<sequence length="202" mass="23022">MSVLIVGVAGGSGSGKTTFAARLKEKVGEENCCVLGQDSYYIDQSNKFDHDGGAVNFDHPNSLDFDLMSEHLKQLKSGSEIQVPIYDFATHSRSKEAIPMKPSKIVFVDGILIFSQPQVVRYLDHMLYIDCPEDLRFSRRLNRDVKERGRTEEGVTNQFYKQVKPMHDEFVEPSKEKACDIINVENFDEKVEKWLEKLISNL</sequence>
<keyword evidence="3" id="KW-0808">Transferase</keyword>
<evidence type="ECO:0000313" key="8">
    <source>
        <dbReference type="Proteomes" id="UP000196531"/>
    </source>
</evidence>
<dbReference type="PANTHER" id="PTHR10285">
    <property type="entry name" value="URIDINE KINASE"/>
    <property type="match status" value="1"/>
</dbReference>
<dbReference type="Gene3D" id="3.40.50.300">
    <property type="entry name" value="P-loop containing nucleotide triphosphate hydrolases"/>
    <property type="match status" value="1"/>
</dbReference>
<evidence type="ECO:0000256" key="2">
    <source>
        <dbReference type="ARBA" id="ARBA00012137"/>
    </source>
</evidence>
<evidence type="ECO:0000256" key="5">
    <source>
        <dbReference type="ARBA" id="ARBA00022777"/>
    </source>
</evidence>
<evidence type="ECO:0000259" key="6">
    <source>
        <dbReference type="Pfam" id="PF00485"/>
    </source>
</evidence>
<dbReference type="GO" id="GO:0004849">
    <property type="term" value="F:uridine kinase activity"/>
    <property type="evidence" value="ECO:0007669"/>
    <property type="project" value="UniProtKB-EC"/>
</dbReference>
<reference evidence="8" key="1">
    <citation type="journal article" date="2017" name="Proc. Natl. Acad. Sci. U.S.A.">
        <title>Simulation of Deepwater Horizon oil plume reveals substrate specialization within a complex community of hydrocarbon-degraders.</title>
        <authorList>
            <person name="Hu P."/>
            <person name="Dubinsky E.A."/>
            <person name="Probst A.J."/>
            <person name="Wang J."/>
            <person name="Sieber C.M.K."/>
            <person name="Tom L.M."/>
            <person name="Gardinali P."/>
            <person name="Banfield J.F."/>
            <person name="Atlas R.M."/>
            <person name="Andersen G.L."/>
        </authorList>
    </citation>
    <scope>NUCLEOTIDE SEQUENCE [LARGE SCALE GENOMIC DNA]</scope>
</reference>
<dbReference type="GO" id="GO:0005524">
    <property type="term" value="F:ATP binding"/>
    <property type="evidence" value="ECO:0007669"/>
    <property type="project" value="InterPro"/>
</dbReference>
<name>A0A1Y5FA86_9BACT</name>
<proteinExistence type="predicted"/>
<protein>
    <recommendedName>
        <fullName evidence="2">uridine/cytidine kinase</fullName>
        <ecNumber evidence="2">2.7.1.48</ecNumber>
    </recommendedName>
</protein>
<keyword evidence="4" id="KW-0547">Nucleotide-binding</keyword>
<evidence type="ECO:0000256" key="4">
    <source>
        <dbReference type="ARBA" id="ARBA00022741"/>
    </source>
</evidence>
<dbReference type="InterPro" id="IPR000764">
    <property type="entry name" value="Uridine_kinase-like"/>
</dbReference>
<dbReference type="Proteomes" id="UP000196531">
    <property type="component" value="Unassembled WGS sequence"/>
</dbReference>
<dbReference type="SUPFAM" id="SSF52540">
    <property type="entry name" value="P-loop containing nucleoside triphosphate hydrolases"/>
    <property type="match status" value="1"/>
</dbReference>